<dbReference type="SUPFAM" id="SSF110997">
    <property type="entry name" value="Sporulation related repeat"/>
    <property type="match status" value="1"/>
</dbReference>
<protein>
    <submittedName>
        <fullName evidence="4">SPOR domain-containing protein</fullName>
    </submittedName>
</protein>
<keyword evidence="2" id="KW-1133">Transmembrane helix</keyword>
<accession>A0ABZ3F7Y7</accession>
<dbReference type="Pfam" id="PF05036">
    <property type="entry name" value="SPOR"/>
    <property type="match status" value="1"/>
</dbReference>
<feature type="domain" description="SPOR" evidence="3">
    <location>
        <begin position="209"/>
        <end position="285"/>
    </location>
</feature>
<feature type="region of interest" description="Disordered" evidence="1">
    <location>
        <begin position="103"/>
        <end position="201"/>
    </location>
</feature>
<gene>
    <name evidence="4" type="ORF">V3I05_02135</name>
</gene>
<proteinExistence type="predicted"/>
<evidence type="ECO:0000256" key="1">
    <source>
        <dbReference type="SAM" id="MobiDB-lite"/>
    </source>
</evidence>
<dbReference type="InterPro" id="IPR007730">
    <property type="entry name" value="SPOR-like_dom"/>
</dbReference>
<keyword evidence="2" id="KW-0472">Membrane</keyword>
<name>A0ABZ3F7Y7_9HELI</name>
<evidence type="ECO:0000259" key="3">
    <source>
        <dbReference type="PROSITE" id="PS51724"/>
    </source>
</evidence>
<reference evidence="4 5" key="1">
    <citation type="submission" date="2024-02" db="EMBL/GenBank/DDBJ databases">
        <title>Genome and pathogenicity analysis of Helicobacter mastomyrinus isolated from mice.</title>
        <authorList>
            <person name="Zhu L."/>
        </authorList>
    </citation>
    <scope>NUCLEOTIDE SEQUENCE [LARGE SCALE GENOMIC DNA]</scope>
    <source>
        <strain evidence="4 5">Hm-17</strain>
    </source>
</reference>
<dbReference type="EMBL" id="CP145316">
    <property type="protein sequence ID" value="XAM18500.1"/>
    <property type="molecule type" value="Genomic_DNA"/>
</dbReference>
<evidence type="ECO:0000313" key="4">
    <source>
        <dbReference type="EMBL" id="XAM18500.1"/>
    </source>
</evidence>
<dbReference type="Gene3D" id="3.30.70.1070">
    <property type="entry name" value="Sporulation related repeat"/>
    <property type="match status" value="1"/>
</dbReference>
<sequence>METKRELNDILINDDDLQRENKTKKLMMMIAMALVFLCIVIGVSIFFASEDTTHEKHTAANNGLTPIRDPLDSSFENVPLGNNPSGEIDEFQQILDDIRKREQGDTHPQIAQNTQPSPQSPQPAPTPKPAQNPQPAQAPKPAAQPVLPAKPTAQPTPKPAAQPAKPAQNPTTPTKPTAPAKPASTNQKSIPNIFEDVSTPRMDTSKNGQVAEKGFYVQVGSFANKPSAEFLKQISNYSYRVYAGTSNGQPTTKYLIGPYTSRTEASRDLPNFKTLVPDPVHFEVK</sequence>
<feature type="transmembrane region" description="Helical" evidence="2">
    <location>
        <begin position="26"/>
        <end position="48"/>
    </location>
</feature>
<keyword evidence="5" id="KW-1185">Reference proteome</keyword>
<feature type="compositionally biased region" description="Pro residues" evidence="1">
    <location>
        <begin position="118"/>
        <end position="138"/>
    </location>
</feature>
<feature type="compositionally biased region" description="Low complexity" evidence="1">
    <location>
        <begin position="139"/>
        <end position="153"/>
    </location>
</feature>
<feature type="compositionally biased region" description="Low complexity" evidence="1">
    <location>
        <begin position="161"/>
        <end position="183"/>
    </location>
</feature>
<dbReference type="Proteomes" id="UP001434737">
    <property type="component" value="Chromosome"/>
</dbReference>
<evidence type="ECO:0000313" key="5">
    <source>
        <dbReference type="Proteomes" id="UP001434737"/>
    </source>
</evidence>
<feature type="compositionally biased region" description="Polar residues" evidence="1">
    <location>
        <begin position="74"/>
        <end position="85"/>
    </location>
</feature>
<evidence type="ECO:0000256" key="2">
    <source>
        <dbReference type="SAM" id="Phobius"/>
    </source>
</evidence>
<keyword evidence="2" id="KW-0812">Transmembrane</keyword>
<dbReference type="PROSITE" id="PS51724">
    <property type="entry name" value="SPOR"/>
    <property type="match status" value="1"/>
</dbReference>
<organism evidence="4 5">
    <name type="scientific">Helicobacter mastomyrinus</name>
    <dbReference type="NCBI Taxonomy" id="287948"/>
    <lineage>
        <taxon>Bacteria</taxon>
        <taxon>Pseudomonadati</taxon>
        <taxon>Campylobacterota</taxon>
        <taxon>Epsilonproteobacteria</taxon>
        <taxon>Campylobacterales</taxon>
        <taxon>Helicobacteraceae</taxon>
        <taxon>Helicobacter</taxon>
    </lineage>
</organism>
<feature type="region of interest" description="Disordered" evidence="1">
    <location>
        <begin position="58"/>
        <end position="87"/>
    </location>
</feature>
<dbReference type="InterPro" id="IPR036680">
    <property type="entry name" value="SPOR-like_sf"/>
</dbReference>
<dbReference type="RefSeq" id="WP_300446789.1">
    <property type="nucleotide sequence ID" value="NZ_CP145316.1"/>
</dbReference>